<name>A0A2P2P485_RHIMU</name>
<dbReference type="EMBL" id="GGEC01068979">
    <property type="protein sequence ID" value="MBX49463.1"/>
    <property type="molecule type" value="Transcribed_RNA"/>
</dbReference>
<accession>A0A2P2P485</accession>
<evidence type="ECO:0000313" key="1">
    <source>
        <dbReference type="EMBL" id="MBX49463.1"/>
    </source>
</evidence>
<proteinExistence type="predicted"/>
<sequence length="23" mass="2820">MLAHQCLKFLLIWMKNSRMIQTL</sequence>
<dbReference type="AlphaFoldDB" id="A0A2P2P485"/>
<reference evidence="1" key="1">
    <citation type="submission" date="2018-02" db="EMBL/GenBank/DDBJ databases">
        <title>Rhizophora mucronata_Transcriptome.</title>
        <authorList>
            <person name="Meera S.P."/>
            <person name="Sreeshan A."/>
            <person name="Augustine A."/>
        </authorList>
    </citation>
    <scope>NUCLEOTIDE SEQUENCE</scope>
    <source>
        <tissue evidence="1">Leaf</tissue>
    </source>
</reference>
<organism evidence="1">
    <name type="scientific">Rhizophora mucronata</name>
    <name type="common">Asiatic mangrove</name>
    <dbReference type="NCBI Taxonomy" id="61149"/>
    <lineage>
        <taxon>Eukaryota</taxon>
        <taxon>Viridiplantae</taxon>
        <taxon>Streptophyta</taxon>
        <taxon>Embryophyta</taxon>
        <taxon>Tracheophyta</taxon>
        <taxon>Spermatophyta</taxon>
        <taxon>Magnoliopsida</taxon>
        <taxon>eudicotyledons</taxon>
        <taxon>Gunneridae</taxon>
        <taxon>Pentapetalae</taxon>
        <taxon>rosids</taxon>
        <taxon>fabids</taxon>
        <taxon>Malpighiales</taxon>
        <taxon>Rhizophoraceae</taxon>
        <taxon>Rhizophora</taxon>
    </lineage>
</organism>
<protein>
    <submittedName>
        <fullName evidence="1">Uncharacterized protein</fullName>
    </submittedName>
</protein>